<dbReference type="Proteomes" id="UP000199071">
    <property type="component" value="Unassembled WGS sequence"/>
</dbReference>
<evidence type="ECO:0000259" key="12">
    <source>
        <dbReference type="PROSITE" id="PS50146"/>
    </source>
</evidence>
<organism evidence="13 14">
    <name type="scientific">Bauldia litoralis</name>
    <dbReference type="NCBI Taxonomy" id="665467"/>
    <lineage>
        <taxon>Bacteria</taxon>
        <taxon>Pseudomonadati</taxon>
        <taxon>Pseudomonadota</taxon>
        <taxon>Alphaproteobacteria</taxon>
        <taxon>Hyphomicrobiales</taxon>
        <taxon>Kaistiaceae</taxon>
        <taxon>Bauldia</taxon>
    </lineage>
</organism>
<dbReference type="SUPFAM" id="SSF111331">
    <property type="entry name" value="NAD kinase/diacylglycerol kinase-like"/>
    <property type="match status" value="1"/>
</dbReference>
<protein>
    <submittedName>
        <fullName evidence="13">Lipid kinase, YegS/Rv2252/BmrU family</fullName>
    </submittedName>
</protein>
<keyword evidence="7" id="KW-0067">ATP-binding</keyword>
<dbReference type="NCBIfam" id="NF009604">
    <property type="entry name" value="PRK13057.1"/>
    <property type="match status" value="1"/>
</dbReference>
<evidence type="ECO:0000256" key="3">
    <source>
        <dbReference type="ARBA" id="ARBA00022679"/>
    </source>
</evidence>
<evidence type="ECO:0000256" key="7">
    <source>
        <dbReference type="ARBA" id="ARBA00022840"/>
    </source>
</evidence>
<keyword evidence="2" id="KW-0444">Lipid biosynthesis</keyword>
<keyword evidence="8" id="KW-0460">Magnesium</keyword>
<evidence type="ECO:0000256" key="4">
    <source>
        <dbReference type="ARBA" id="ARBA00022723"/>
    </source>
</evidence>
<dbReference type="InterPro" id="IPR050187">
    <property type="entry name" value="Lipid_Phosphate_FormReg"/>
</dbReference>
<gene>
    <name evidence="13" type="ORF">SAMN02982931_00783</name>
</gene>
<dbReference type="Pfam" id="PF19279">
    <property type="entry name" value="YegS_C"/>
    <property type="match status" value="1"/>
</dbReference>
<dbReference type="Pfam" id="PF00781">
    <property type="entry name" value="DAGK_cat"/>
    <property type="match status" value="1"/>
</dbReference>
<dbReference type="SMART" id="SM00046">
    <property type="entry name" value="DAGKc"/>
    <property type="match status" value="1"/>
</dbReference>
<reference evidence="13 14" key="1">
    <citation type="submission" date="2016-10" db="EMBL/GenBank/DDBJ databases">
        <authorList>
            <person name="de Groot N.N."/>
        </authorList>
    </citation>
    <scope>NUCLEOTIDE SEQUENCE [LARGE SCALE GENOMIC DNA]</scope>
    <source>
        <strain evidence="13 14">ATCC 35022</strain>
    </source>
</reference>
<dbReference type="GO" id="GO:0046872">
    <property type="term" value="F:metal ion binding"/>
    <property type="evidence" value="ECO:0007669"/>
    <property type="project" value="UniProtKB-KW"/>
</dbReference>
<dbReference type="Gene3D" id="2.60.200.40">
    <property type="match status" value="1"/>
</dbReference>
<dbReference type="InterPro" id="IPR017438">
    <property type="entry name" value="ATP-NAD_kinase_N"/>
</dbReference>
<sequence>MPNGRLLLVVNPNASRASQSLGAAVAALVADGFAVDIRQCGGRDDVRALITSEGASADAIVIGGGDGTVSGALAGLIEVGRPVGILPLGTANDLARTLGIPVDPVEAAAVIAGGYLRKIDVGRVNDIDFLNVASIGLAVEITDRLDPDLKRRLGPLSYAAAALSTLGSAEHFAASIACGDNRTEVSAYQITIGNGVHYGGGVKVSTGAAIDDGILDIFAIETASIPELVAMAPAFFEGRHGERDDVRVFRSTEAVIETAAPMPVSTDGEITTETPARFSVARHALSVFAPR</sequence>
<proteinExistence type="predicted"/>
<dbReference type="EMBL" id="FMXQ01000001">
    <property type="protein sequence ID" value="SDB08938.1"/>
    <property type="molecule type" value="Genomic_DNA"/>
</dbReference>
<evidence type="ECO:0000256" key="10">
    <source>
        <dbReference type="ARBA" id="ARBA00023209"/>
    </source>
</evidence>
<keyword evidence="11" id="KW-1208">Phospholipid metabolism</keyword>
<keyword evidence="14" id="KW-1185">Reference proteome</keyword>
<accession>A0A1G6AKH3</accession>
<evidence type="ECO:0000313" key="13">
    <source>
        <dbReference type="EMBL" id="SDB08938.1"/>
    </source>
</evidence>
<dbReference type="AlphaFoldDB" id="A0A1G6AKH3"/>
<keyword evidence="10" id="KW-0594">Phospholipid biosynthesis</keyword>
<feature type="domain" description="DAGKc" evidence="12">
    <location>
        <begin position="1"/>
        <end position="128"/>
    </location>
</feature>
<evidence type="ECO:0000256" key="5">
    <source>
        <dbReference type="ARBA" id="ARBA00022741"/>
    </source>
</evidence>
<comment type="cofactor">
    <cofactor evidence="1">
        <name>Mg(2+)</name>
        <dbReference type="ChEBI" id="CHEBI:18420"/>
    </cofactor>
</comment>
<dbReference type="Gene3D" id="3.40.50.10330">
    <property type="entry name" value="Probable inorganic polyphosphate/atp-NAD kinase, domain 1"/>
    <property type="match status" value="1"/>
</dbReference>
<keyword evidence="5" id="KW-0547">Nucleotide-binding</keyword>
<evidence type="ECO:0000256" key="11">
    <source>
        <dbReference type="ARBA" id="ARBA00023264"/>
    </source>
</evidence>
<dbReference type="InterPro" id="IPR001206">
    <property type="entry name" value="Diacylglycerol_kinase_cat_dom"/>
</dbReference>
<keyword evidence="3" id="KW-0808">Transferase</keyword>
<keyword evidence="6 13" id="KW-0418">Kinase</keyword>
<evidence type="ECO:0000256" key="1">
    <source>
        <dbReference type="ARBA" id="ARBA00001946"/>
    </source>
</evidence>
<dbReference type="PANTHER" id="PTHR12358:SF106">
    <property type="entry name" value="LIPID KINASE YEGS"/>
    <property type="match status" value="1"/>
</dbReference>
<evidence type="ECO:0000256" key="2">
    <source>
        <dbReference type="ARBA" id="ARBA00022516"/>
    </source>
</evidence>
<keyword evidence="9" id="KW-0443">Lipid metabolism</keyword>
<dbReference type="InterPro" id="IPR045540">
    <property type="entry name" value="YegS/DAGK_C"/>
</dbReference>
<evidence type="ECO:0000313" key="14">
    <source>
        <dbReference type="Proteomes" id="UP000199071"/>
    </source>
</evidence>
<keyword evidence="4" id="KW-0479">Metal-binding</keyword>
<dbReference type="InterPro" id="IPR016064">
    <property type="entry name" value="NAD/diacylglycerol_kinase_sf"/>
</dbReference>
<dbReference type="NCBIfam" id="TIGR00147">
    <property type="entry name" value="YegS/Rv2252/BmrU family lipid kinase"/>
    <property type="match status" value="1"/>
</dbReference>
<dbReference type="PROSITE" id="PS50146">
    <property type="entry name" value="DAGK"/>
    <property type="match status" value="1"/>
</dbReference>
<dbReference type="GO" id="GO:0005524">
    <property type="term" value="F:ATP binding"/>
    <property type="evidence" value="ECO:0007669"/>
    <property type="project" value="UniProtKB-KW"/>
</dbReference>
<dbReference type="PANTHER" id="PTHR12358">
    <property type="entry name" value="SPHINGOSINE KINASE"/>
    <property type="match status" value="1"/>
</dbReference>
<evidence type="ECO:0000256" key="9">
    <source>
        <dbReference type="ARBA" id="ARBA00023098"/>
    </source>
</evidence>
<dbReference type="GO" id="GO:0008654">
    <property type="term" value="P:phospholipid biosynthetic process"/>
    <property type="evidence" value="ECO:0007669"/>
    <property type="project" value="UniProtKB-KW"/>
</dbReference>
<evidence type="ECO:0000256" key="8">
    <source>
        <dbReference type="ARBA" id="ARBA00022842"/>
    </source>
</evidence>
<dbReference type="RefSeq" id="WP_090874856.1">
    <property type="nucleotide sequence ID" value="NZ_FMXQ01000001.1"/>
</dbReference>
<dbReference type="GO" id="GO:0005886">
    <property type="term" value="C:plasma membrane"/>
    <property type="evidence" value="ECO:0007669"/>
    <property type="project" value="TreeGrafter"/>
</dbReference>
<dbReference type="STRING" id="665467.SAMN02982931_00783"/>
<dbReference type="OrthoDB" id="142078at2"/>
<name>A0A1G6AKH3_9HYPH</name>
<evidence type="ECO:0000256" key="6">
    <source>
        <dbReference type="ARBA" id="ARBA00022777"/>
    </source>
</evidence>
<dbReference type="InterPro" id="IPR005218">
    <property type="entry name" value="Diacylglycerol/lipid_kinase"/>
</dbReference>
<dbReference type="GO" id="GO:0016301">
    <property type="term" value="F:kinase activity"/>
    <property type="evidence" value="ECO:0007669"/>
    <property type="project" value="UniProtKB-KW"/>
</dbReference>